<keyword evidence="7" id="KW-0648">Protein biosynthesis</keyword>
<comment type="pathway">
    <text evidence="2">Protein modification; protein ubiquitination.</text>
</comment>
<comment type="subunit">
    <text evidence="7">Subunit of the heterotrimeric GatCAB amidotransferase (AdT) complex, composed of A, B and C subunits.</text>
</comment>
<evidence type="ECO:0000313" key="12">
    <source>
        <dbReference type="Proteomes" id="UP001367676"/>
    </source>
</evidence>
<dbReference type="InterPro" id="IPR044611">
    <property type="entry name" value="E3A/B/C-like"/>
</dbReference>
<dbReference type="FunFam" id="3.30.2160.10:FF:000002">
    <property type="entry name" value="Putative Ubiquitin-protein ligase E3C"/>
    <property type="match status" value="1"/>
</dbReference>
<dbReference type="GO" id="GO:0050567">
    <property type="term" value="F:glutaminyl-tRNA synthase (glutamine-hydrolyzing) activity"/>
    <property type="evidence" value="ECO:0007669"/>
    <property type="project" value="UniProtKB-UniRule"/>
</dbReference>
<feature type="compositionally biased region" description="Polar residues" evidence="9">
    <location>
        <begin position="21"/>
        <end position="32"/>
    </location>
</feature>
<dbReference type="SUPFAM" id="SSF141000">
    <property type="entry name" value="Glu-tRNAGln amidotransferase C subunit"/>
    <property type="match status" value="1"/>
</dbReference>
<keyword evidence="5" id="KW-0770">Synapse</keyword>
<feature type="compositionally biased region" description="Polar residues" evidence="9">
    <location>
        <begin position="207"/>
        <end position="220"/>
    </location>
</feature>
<comment type="function">
    <text evidence="7">Allows the formation of correctly charged Gln-tRNA(Gln) through the transamidation of misacylated Glu-tRNA(Gln) in the mitochondria. The reaction takes place in the presence of glutamine and ATP through an activated gamma-phospho-Glu-tRNA(Gln).</text>
</comment>
<dbReference type="Pfam" id="PF02686">
    <property type="entry name" value="GatC"/>
    <property type="match status" value="1"/>
</dbReference>
<keyword evidence="7" id="KW-0547">Nucleotide-binding</keyword>
<feature type="region of interest" description="Disordered" evidence="9">
    <location>
        <begin position="13"/>
        <end position="38"/>
    </location>
</feature>
<comment type="caution">
    <text evidence="11">The sequence shown here is derived from an EMBL/GenBank/DDBJ whole genome shotgun (WGS) entry which is preliminary data.</text>
</comment>
<dbReference type="Gene3D" id="3.90.1750.10">
    <property type="entry name" value="Hect, E3 ligase catalytic domains"/>
    <property type="match status" value="1"/>
</dbReference>
<feature type="domain" description="HECT" evidence="10">
    <location>
        <begin position="755"/>
        <end position="1121"/>
    </location>
</feature>
<dbReference type="AlphaFoldDB" id="A0AAN9TZI1"/>
<dbReference type="InterPro" id="IPR036113">
    <property type="entry name" value="Asp/Glu-ADT_sf_sub_c"/>
</dbReference>
<dbReference type="CDD" id="cd00078">
    <property type="entry name" value="HECTc"/>
    <property type="match status" value="1"/>
</dbReference>
<dbReference type="SUPFAM" id="SSF56204">
    <property type="entry name" value="Hect, E3 ligase catalytic domain"/>
    <property type="match status" value="1"/>
</dbReference>
<comment type="subcellular location">
    <subcellularLocation>
        <location evidence="7">Mitochondrion</location>
    </subcellularLocation>
    <subcellularLocation>
        <location evidence="6">Postsynaptic density</location>
    </subcellularLocation>
</comment>
<evidence type="ECO:0000256" key="6">
    <source>
        <dbReference type="ARBA" id="ARBA00034105"/>
    </source>
</evidence>
<feature type="active site" description="Glycyl thioester intermediate" evidence="8">
    <location>
        <position position="1089"/>
    </location>
</feature>
<keyword evidence="7" id="KW-0067">ATP-binding</keyword>
<evidence type="ECO:0000256" key="7">
    <source>
        <dbReference type="HAMAP-Rule" id="MF_03149"/>
    </source>
</evidence>
<dbReference type="Proteomes" id="UP001367676">
    <property type="component" value="Unassembled WGS sequence"/>
</dbReference>
<dbReference type="EMBL" id="JBBCAQ010000014">
    <property type="protein sequence ID" value="KAK7598284.1"/>
    <property type="molecule type" value="Genomic_DNA"/>
</dbReference>
<proteinExistence type="inferred from homology"/>
<comment type="catalytic activity">
    <reaction evidence="7">
        <text>L-glutamyl-tRNA(Gln) + L-glutamine + ATP + H2O = L-glutaminyl-tRNA(Gln) + L-glutamate + ADP + phosphate + H(+)</text>
        <dbReference type="Rhea" id="RHEA:17521"/>
        <dbReference type="Rhea" id="RHEA-COMP:9681"/>
        <dbReference type="Rhea" id="RHEA-COMP:9684"/>
        <dbReference type="ChEBI" id="CHEBI:15377"/>
        <dbReference type="ChEBI" id="CHEBI:15378"/>
        <dbReference type="ChEBI" id="CHEBI:29985"/>
        <dbReference type="ChEBI" id="CHEBI:30616"/>
        <dbReference type="ChEBI" id="CHEBI:43474"/>
        <dbReference type="ChEBI" id="CHEBI:58359"/>
        <dbReference type="ChEBI" id="CHEBI:78520"/>
        <dbReference type="ChEBI" id="CHEBI:78521"/>
        <dbReference type="ChEBI" id="CHEBI:456216"/>
    </reaction>
</comment>
<gene>
    <name evidence="11" type="ORF">V9T40_006519</name>
</gene>
<dbReference type="GO" id="GO:0032543">
    <property type="term" value="P:mitochondrial translation"/>
    <property type="evidence" value="ECO:0007669"/>
    <property type="project" value="UniProtKB-UniRule"/>
</dbReference>
<dbReference type="GO" id="GO:0005524">
    <property type="term" value="F:ATP binding"/>
    <property type="evidence" value="ECO:0007669"/>
    <property type="project" value="UniProtKB-KW"/>
</dbReference>
<dbReference type="GO" id="GO:0014069">
    <property type="term" value="C:postsynaptic density"/>
    <property type="evidence" value="ECO:0007669"/>
    <property type="project" value="UniProtKB-SubCell"/>
</dbReference>
<dbReference type="InterPro" id="IPR036621">
    <property type="entry name" value="Anticodon-bd_dom_sf"/>
</dbReference>
<dbReference type="GO" id="GO:0070681">
    <property type="term" value="P:glutaminyl-tRNAGln biosynthesis via transamidation"/>
    <property type="evidence" value="ECO:0007669"/>
    <property type="project" value="UniProtKB-UniRule"/>
</dbReference>
<dbReference type="PANTHER" id="PTHR45700">
    <property type="entry name" value="UBIQUITIN-PROTEIN LIGASE E3C"/>
    <property type="match status" value="1"/>
</dbReference>
<dbReference type="Gene3D" id="3.30.2160.10">
    <property type="entry name" value="Hect, E3 ligase catalytic domain"/>
    <property type="match status" value="1"/>
</dbReference>
<evidence type="ECO:0000256" key="5">
    <source>
        <dbReference type="ARBA" id="ARBA00023018"/>
    </source>
</evidence>
<dbReference type="Gene3D" id="3.30.2410.10">
    <property type="entry name" value="Hect, E3 ligase catalytic domain"/>
    <property type="match status" value="1"/>
</dbReference>
<dbReference type="FunFam" id="3.30.2410.10:FF:000012">
    <property type="entry name" value="Ubiquitin-protein ligase E3B"/>
    <property type="match status" value="1"/>
</dbReference>
<dbReference type="GO" id="GO:0000209">
    <property type="term" value="P:protein polyubiquitination"/>
    <property type="evidence" value="ECO:0007669"/>
    <property type="project" value="InterPro"/>
</dbReference>
<dbReference type="PANTHER" id="PTHR45700:SF3">
    <property type="entry name" value="UBIQUITIN-PROTEIN LIGASE E3B"/>
    <property type="match status" value="1"/>
</dbReference>
<dbReference type="GO" id="GO:0006511">
    <property type="term" value="P:ubiquitin-dependent protein catabolic process"/>
    <property type="evidence" value="ECO:0007669"/>
    <property type="project" value="TreeGrafter"/>
</dbReference>
<evidence type="ECO:0000256" key="8">
    <source>
        <dbReference type="PROSITE-ProRule" id="PRU00104"/>
    </source>
</evidence>
<protein>
    <recommendedName>
        <fullName evidence="7">Glutamyl-tRNA(Gln) amidotransferase subunit C, mitochondrial</fullName>
        <shortName evidence="7">Glu-AdT subunit C</shortName>
        <ecNumber evidence="7">6.3.5.-</ecNumber>
    </recommendedName>
</protein>
<comment type="similarity">
    <text evidence="7">Belongs to the GatC family.</text>
</comment>
<feature type="region of interest" description="Disordered" evidence="9">
    <location>
        <begin position="199"/>
        <end position="220"/>
    </location>
</feature>
<dbReference type="GO" id="GO:0061630">
    <property type="term" value="F:ubiquitin protein ligase activity"/>
    <property type="evidence" value="ECO:0007669"/>
    <property type="project" value="UniProtKB-EC"/>
</dbReference>
<dbReference type="Gene3D" id="3.40.50.800">
    <property type="entry name" value="Anticodon-binding domain"/>
    <property type="match status" value="1"/>
</dbReference>
<evidence type="ECO:0000256" key="3">
    <source>
        <dbReference type="ARBA" id="ARBA00022679"/>
    </source>
</evidence>
<keyword evidence="7" id="KW-0436">Ligase</keyword>
<dbReference type="GO" id="GO:0009966">
    <property type="term" value="P:regulation of signal transduction"/>
    <property type="evidence" value="ECO:0007669"/>
    <property type="project" value="UniProtKB-ARBA"/>
</dbReference>
<dbReference type="InterPro" id="IPR003837">
    <property type="entry name" value="GatC"/>
</dbReference>
<dbReference type="HAMAP" id="MF_00122">
    <property type="entry name" value="GatC"/>
    <property type="match status" value="1"/>
</dbReference>
<keyword evidence="12" id="KW-1185">Reference proteome</keyword>
<sequence>MANGIGSAEVGTTKGKGVQLGSASKWNKQQPPTGDRKSTISSLRCLLILNTSNVSQMRKDEHCICRHNEKKLDDETIKLLETLSLVNFESKEHIQVVEDAINFASKIQSVNTDNVEPLISVLENETLKLREDKVIEGNCRKEILLNAAAVEEDYFVAPPGNIPVNLNSSRIKNHYSDANGMNGGSLPFSLTYSKVPLTQKMEDSSSPEETNPTRFSQTSIQKVPEKMEFASIQSEFPWGMEPVEEVRLYSDDIFHKLSSDEQSAWSNNVETLFLSQKRPKTTEEWFQFYDLMAVPFVVVLEPSMLNDSILGLRSRETTLQEILHRVFIPPFGMVKITFTNTCLMAVMILASRPLLYSDFVDHVMTKFVQSILTVPALVHHTRTISPQFFSTFEKEQLLSHVIAFLNHHRCQSDASPENADLFIDILNRNENNELLCFVGNFIELTDVYLSFVTEKNLNLSFMNALSFLLAQCKQYVLAHRSSNLTQWHPILGWFSQSGYDSSLHEAVPLIKKQLSLLWTKPFICLLLENSLRCYTNEAATTNDSEANSSSKLTGRNSSFGKKAWDLLADATNVNTRWIRKQSRMTNETKCMLQDAQHRLRIGCALYHTVVNTFVQLRLDVLTGKECNDELTDQLFNNLHRLLMVLYLRNCRRTYTTSPTHWIIKEIKSNTFFLDLERENKKALFLKEKMPHVISYQERVHLLKKNIHLEKCRLKEQLTQQNERHATSNFPLPVRLVKIRRNHIVEDAFHCLQRMSAAEMKHAFRVKFLNKEGLEEAGVDQAGIFKEFMVDLIKKLFDPSLNLFRRTSNGHVYPSPMSNVSETNHLDLIEFSGKMLAKAIYEGIVLDVRLASFFLSQILGQTQSTFYSYLDDLPSLDDELYRSLMYVKRYDGDVADLCLTFSTTEECFGTVLTRDLIPGGRVINVTNYNKIIYIHLMAHFRMHTQIKHQTVAFAKGFYSVLSRDFLSLFSVPELQLLISGEDEPLNFEQLRQHTQYYGGFHDSHKVIVWLWDILKNDFSEEERALFLKFVTSSSKPPVLGFAFLNPPFSIRCVEVGEDEDSGDSVGSVIRGFFTIRRKGPEHRLPTSSTCFNLLKLPNYSRKNVLRDKLRYAITANSGFELS</sequence>
<evidence type="ECO:0000256" key="4">
    <source>
        <dbReference type="ARBA" id="ARBA00022786"/>
    </source>
</evidence>
<keyword evidence="4 8" id="KW-0833">Ubl conjugation pathway</keyword>
<dbReference type="GO" id="GO:0030956">
    <property type="term" value="C:glutamyl-tRNA(Gln) amidotransferase complex"/>
    <property type="evidence" value="ECO:0007669"/>
    <property type="project" value="UniProtKB-UniRule"/>
</dbReference>
<dbReference type="InterPro" id="IPR000569">
    <property type="entry name" value="HECT_dom"/>
</dbReference>
<evidence type="ECO:0000256" key="1">
    <source>
        <dbReference type="ARBA" id="ARBA00000885"/>
    </source>
</evidence>
<dbReference type="SMART" id="SM00119">
    <property type="entry name" value="HECTc"/>
    <property type="match status" value="1"/>
</dbReference>
<keyword evidence="3" id="KW-0808">Transferase</keyword>
<dbReference type="PROSITE" id="PS50237">
    <property type="entry name" value="HECT"/>
    <property type="match status" value="1"/>
</dbReference>
<evidence type="ECO:0000256" key="9">
    <source>
        <dbReference type="SAM" id="MobiDB-lite"/>
    </source>
</evidence>
<accession>A0AAN9TZI1</accession>
<reference evidence="11 12" key="1">
    <citation type="submission" date="2024-03" db="EMBL/GenBank/DDBJ databases">
        <title>Adaptation during the transition from Ophiocordyceps entomopathogen to insect associate is accompanied by gene loss and intensified selection.</title>
        <authorList>
            <person name="Ward C.M."/>
            <person name="Onetto C.A."/>
            <person name="Borneman A.R."/>
        </authorList>
    </citation>
    <scope>NUCLEOTIDE SEQUENCE [LARGE SCALE GENOMIC DNA]</scope>
    <source>
        <strain evidence="11">AWRI1</strain>
        <tissue evidence="11">Single Adult Female</tissue>
    </source>
</reference>
<keyword evidence="7" id="KW-0496">Mitochondrion</keyword>
<dbReference type="EC" id="6.3.5.-" evidence="7"/>
<evidence type="ECO:0000256" key="2">
    <source>
        <dbReference type="ARBA" id="ARBA00004906"/>
    </source>
</evidence>
<dbReference type="GO" id="GO:0005739">
    <property type="term" value="C:mitochondrion"/>
    <property type="evidence" value="ECO:0007669"/>
    <property type="project" value="UniProtKB-SubCell"/>
</dbReference>
<name>A0AAN9TZI1_9HEMI</name>
<dbReference type="InterPro" id="IPR035983">
    <property type="entry name" value="Hect_E3_ubiquitin_ligase"/>
</dbReference>
<comment type="catalytic activity">
    <reaction evidence="1">
        <text>S-ubiquitinyl-[E2 ubiquitin-conjugating enzyme]-L-cysteine + [acceptor protein]-L-lysine = [E2 ubiquitin-conjugating enzyme]-L-cysteine + N(6)-ubiquitinyl-[acceptor protein]-L-lysine.</text>
        <dbReference type="EC" id="2.3.2.26"/>
    </reaction>
</comment>
<evidence type="ECO:0000313" key="11">
    <source>
        <dbReference type="EMBL" id="KAK7598284.1"/>
    </source>
</evidence>
<evidence type="ECO:0000259" key="10">
    <source>
        <dbReference type="PROSITE" id="PS50237"/>
    </source>
</evidence>
<organism evidence="11 12">
    <name type="scientific">Parthenolecanium corni</name>
    <dbReference type="NCBI Taxonomy" id="536013"/>
    <lineage>
        <taxon>Eukaryota</taxon>
        <taxon>Metazoa</taxon>
        <taxon>Ecdysozoa</taxon>
        <taxon>Arthropoda</taxon>
        <taxon>Hexapoda</taxon>
        <taxon>Insecta</taxon>
        <taxon>Pterygota</taxon>
        <taxon>Neoptera</taxon>
        <taxon>Paraneoptera</taxon>
        <taxon>Hemiptera</taxon>
        <taxon>Sternorrhyncha</taxon>
        <taxon>Coccoidea</taxon>
        <taxon>Coccidae</taxon>
        <taxon>Parthenolecanium</taxon>
    </lineage>
</organism>
<dbReference type="GO" id="GO:0006450">
    <property type="term" value="P:regulation of translational fidelity"/>
    <property type="evidence" value="ECO:0007669"/>
    <property type="project" value="InterPro"/>
</dbReference>
<dbReference type="Pfam" id="PF00632">
    <property type="entry name" value="HECT"/>
    <property type="match status" value="1"/>
</dbReference>